<evidence type="ECO:0000256" key="4">
    <source>
        <dbReference type="ARBA" id="ARBA00022679"/>
    </source>
</evidence>
<comment type="catalytic activity">
    <reaction evidence="1">
        <text>ATP + protein L-histidine = ADP + protein N-phospho-L-histidine.</text>
        <dbReference type="EC" id="2.7.13.3"/>
    </reaction>
</comment>
<evidence type="ECO:0000313" key="12">
    <source>
        <dbReference type="Proteomes" id="UP001595696"/>
    </source>
</evidence>
<evidence type="ECO:0000256" key="2">
    <source>
        <dbReference type="ARBA" id="ARBA00012438"/>
    </source>
</evidence>
<feature type="transmembrane region" description="Helical" evidence="9">
    <location>
        <begin position="166"/>
        <end position="184"/>
    </location>
</feature>
<evidence type="ECO:0000256" key="6">
    <source>
        <dbReference type="ARBA" id="ARBA00022777"/>
    </source>
</evidence>
<dbReference type="EMBL" id="JBHSAX010000004">
    <property type="protein sequence ID" value="MFC3961247.1"/>
    <property type="molecule type" value="Genomic_DNA"/>
</dbReference>
<dbReference type="Gene3D" id="3.30.565.10">
    <property type="entry name" value="Histidine kinase-like ATPase, C-terminal domain"/>
    <property type="match status" value="1"/>
</dbReference>
<protein>
    <recommendedName>
        <fullName evidence="2">histidine kinase</fullName>
        <ecNumber evidence="2">2.7.13.3</ecNumber>
    </recommendedName>
</protein>
<dbReference type="CDD" id="cd16917">
    <property type="entry name" value="HATPase_UhpB-NarQ-NarX-like"/>
    <property type="match status" value="1"/>
</dbReference>
<keyword evidence="3" id="KW-0597">Phosphoprotein</keyword>
<keyword evidence="7" id="KW-0067">ATP-binding</keyword>
<evidence type="ECO:0000256" key="9">
    <source>
        <dbReference type="SAM" id="Phobius"/>
    </source>
</evidence>
<proteinExistence type="predicted"/>
<dbReference type="InterPro" id="IPR050482">
    <property type="entry name" value="Sensor_HK_TwoCompSys"/>
</dbReference>
<feature type="domain" description="Signal transduction histidine kinase subgroup 3 dimerisation and phosphoacceptor" evidence="10">
    <location>
        <begin position="212"/>
        <end position="277"/>
    </location>
</feature>
<accession>A0ABV8DNN9</accession>
<dbReference type="GO" id="GO:0016301">
    <property type="term" value="F:kinase activity"/>
    <property type="evidence" value="ECO:0007669"/>
    <property type="project" value="UniProtKB-KW"/>
</dbReference>
<dbReference type="RefSeq" id="WP_378611002.1">
    <property type="nucleotide sequence ID" value="NZ_JBHSAX010000004.1"/>
</dbReference>
<comment type="caution">
    <text evidence="11">The sequence shown here is derived from an EMBL/GenBank/DDBJ whole genome shotgun (WGS) entry which is preliminary data.</text>
</comment>
<keyword evidence="6 11" id="KW-0418">Kinase</keyword>
<dbReference type="PANTHER" id="PTHR24421:SF10">
    <property type="entry name" value="NITRATE_NITRITE SENSOR PROTEIN NARQ"/>
    <property type="match status" value="1"/>
</dbReference>
<feature type="transmembrane region" description="Helical" evidence="9">
    <location>
        <begin position="39"/>
        <end position="60"/>
    </location>
</feature>
<evidence type="ECO:0000256" key="7">
    <source>
        <dbReference type="ARBA" id="ARBA00022840"/>
    </source>
</evidence>
<keyword evidence="8" id="KW-0902">Two-component regulatory system</keyword>
<dbReference type="Gene3D" id="1.20.5.1930">
    <property type="match status" value="1"/>
</dbReference>
<dbReference type="Proteomes" id="UP001595696">
    <property type="component" value="Unassembled WGS sequence"/>
</dbReference>
<keyword evidence="5" id="KW-0547">Nucleotide-binding</keyword>
<feature type="transmembrane region" description="Helical" evidence="9">
    <location>
        <begin position="141"/>
        <end position="160"/>
    </location>
</feature>
<dbReference type="EC" id="2.7.13.3" evidence="2"/>
<reference evidence="12" key="1">
    <citation type="journal article" date="2019" name="Int. J. Syst. Evol. Microbiol.">
        <title>The Global Catalogue of Microorganisms (GCM) 10K type strain sequencing project: providing services to taxonomists for standard genome sequencing and annotation.</title>
        <authorList>
            <consortium name="The Broad Institute Genomics Platform"/>
            <consortium name="The Broad Institute Genome Sequencing Center for Infectious Disease"/>
            <person name="Wu L."/>
            <person name="Ma J."/>
        </authorList>
    </citation>
    <scope>NUCLEOTIDE SEQUENCE [LARGE SCALE GENOMIC DNA]</scope>
    <source>
        <strain evidence="12">CGMCC 4.7330</strain>
    </source>
</reference>
<dbReference type="InterPro" id="IPR011712">
    <property type="entry name" value="Sig_transdc_His_kin_sub3_dim/P"/>
</dbReference>
<sequence>MGVPGPVRRSAAVRDRLPALRDRTVAAIRARLGNPPVDYPPSVILLADAAMLSIAIAAGFQRHAYLPTVLPVIAVGLLLGSLALFTFTAVEPTPATLGLPALAATAALLAQPVEGDFAPFILVVAVGEIAAVTPKRLSVPSALVALALLIGFDLAGNLGWAGIDTGLAGLPMYCVGVLLGWMCGEMLRNQRRFLYQERAYQAIRSAQAADEERRRIAREVHDVIAHSLSITLLHLTAARRALQTDEDVTEATEALVDAERLGRQAMADIRRTVGLLDTRPASPAPEPGVGELADLVGDFVRAGLDLSFRTEGDPDAVSAAAGLGLYRIGQESLANVAKHAPGACGAVRLTIGAGHVTLTVRNSLPSGRAGDPAGMGVTGMRRRAELLGGELSAGARDGYWTVRVRVPLAEARSGGCCPVRGALEGR</sequence>
<gene>
    <name evidence="11" type="ORF">ACFO0B_04520</name>
</gene>
<evidence type="ECO:0000256" key="5">
    <source>
        <dbReference type="ARBA" id="ARBA00022741"/>
    </source>
</evidence>
<dbReference type="Pfam" id="PF07730">
    <property type="entry name" value="HisKA_3"/>
    <property type="match status" value="1"/>
</dbReference>
<feature type="transmembrane region" description="Helical" evidence="9">
    <location>
        <begin position="72"/>
        <end position="90"/>
    </location>
</feature>
<evidence type="ECO:0000256" key="8">
    <source>
        <dbReference type="ARBA" id="ARBA00023012"/>
    </source>
</evidence>
<evidence type="ECO:0000256" key="1">
    <source>
        <dbReference type="ARBA" id="ARBA00000085"/>
    </source>
</evidence>
<evidence type="ECO:0000313" key="11">
    <source>
        <dbReference type="EMBL" id="MFC3961247.1"/>
    </source>
</evidence>
<organism evidence="11 12">
    <name type="scientific">Nocardia jiangsuensis</name>
    <dbReference type="NCBI Taxonomy" id="1691563"/>
    <lineage>
        <taxon>Bacteria</taxon>
        <taxon>Bacillati</taxon>
        <taxon>Actinomycetota</taxon>
        <taxon>Actinomycetes</taxon>
        <taxon>Mycobacteriales</taxon>
        <taxon>Nocardiaceae</taxon>
        <taxon>Nocardia</taxon>
    </lineage>
</organism>
<name>A0ABV8DNN9_9NOCA</name>
<dbReference type="SUPFAM" id="SSF55874">
    <property type="entry name" value="ATPase domain of HSP90 chaperone/DNA topoisomerase II/histidine kinase"/>
    <property type="match status" value="1"/>
</dbReference>
<evidence type="ECO:0000259" key="10">
    <source>
        <dbReference type="Pfam" id="PF07730"/>
    </source>
</evidence>
<keyword evidence="9" id="KW-1133">Transmembrane helix</keyword>
<keyword evidence="9" id="KW-0472">Membrane</keyword>
<dbReference type="InterPro" id="IPR036890">
    <property type="entry name" value="HATPase_C_sf"/>
</dbReference>
<keyword evidence="4" id="KW-0808">Transferase</keyword>
<evidence type="ECO:0000256" key="3">
    <source>
        <dbReference type="ARBA" id="ARBA00022553"/>
    </source>
</evidence>
<dbReference type="PANTHER" id="PTHR24421">
    <property type="entry name" value="NITRATE/NITRITE SENSOR PROTEIN NARX-RELATED"/>
    <property type="match status" value="1"/>
</dbReference>
<keyword evidence="12" id="KW-1185">Reference proteome</keyword>
<keyword evidence="9" id="KW-0812">Transmembrane</keyword>